<evidence type="ECO:0000313" key="14">
    <source>
        <dbReference type="EMBL" id="MBY8918007.1"/>
    </source>
</evidence>
<dbReference type="RefSeq" id="WP_223005168.1">
    <property type="nucleotide sequence ID" value="NZ_JAHSQO010000005.1"/>
</dbReference>
<evidence type="ECO:0000256" key="4">
    <source>
        <dbReference type="ARBA" id="ARBA00012748"/>
    </source>
</evidence>
<dbReference type="CDD" id="cd00609">
    <property type="entry name" value="AAT_like"/>
    <property type="match status" value="1"/>
</dbReference>
<proteinExistence type="inferred from homology"/>
<sequence length="370" mass="39879">MTRRPPLTPLAQSLPSTVPFVGPETQERAAGRPFRARLGANENGFGPSPRVIEAIGRAAHHVWKYGDPESSDLRAALASEHGVKPENIVVGEGIDGLLGLVARLYIEPGTPVVTSLGGYPTFNYHVAGFGGRLVTVPYAGDYENLEGLREAAIAENAPLVYLSNPDNPMGTWWEADEVQRFIESLPETSMLILDEAYGETAPASALPRFEPDRPNVLRMRTFSKAYALAGMRCGYVIGEPEIIRAFDKIRNHFGMPGVTQAASLAALQDKAYLHTTLERVSACRDRLAAIAAANGLTSIPSATNFVAIDCGSRATAEAVMQGLLERDVFVRKPATPGLDRCIRVSVGPDDEIDVFEAAFAEALAAAHNRR</sequence>
<comment type="similarity">
    <text evidence="3">Belongs to the class-II pyridoxal-phosphate-dependent aminotransferase family. Histidinol-phosphate aminotransferase subfamily.</text>
</comment>
<dbReference type="InterPro" id="IPR015424">
    <property type="entry name" value="PyrdxlP-dep_Trfase"/>
</dbReference>
<evidence type="ECO:0000256" key="2">
    <source>
        <dbReference type="ARBA" id="ARBA00005011"/>
    </source>
</evidence>
<comment type="caution">
    <text evidence="14">The sequence shown here is derived from an EMBL/GenBank/DDBJ whole genome shotgun (WGS) entry which is preliminary data.</text>
</comment>
<evidence type="ECO:0000256" key="1">
    <source>
        <dbReference type="ARBA" id="ARBA00001933"/>
    </source>
</evidence>
<evidence type="ECO:0000259" key="13">
    <source>
        <dbReference type="Pfam" id="PF00155"/>
    </source>
</evidence>
<evidence type="ECO:0000256" key="7">
    <source>
        <dbReference type="ARBA" id="ARBA00022679"/>
    </source>
</evidence>
<dbReference type="InterPro" id="IPR015421">
    <property type="entry name" value="PyrdxlP-dep_Trfase_major"/>
</dbReference>
<evidence type="ECO:0000256" key="3">
    <source>
        <dbReference type="ARBA" id="ARBA00007970"/>
    </source>
</evidence>
<dbReference type="Pfam" id="PF00155">
    <property type="entry name" value="Aminotran_1_2"/>
    <property type="match status" value="1"/>
</dbReference>
<dbReference type="PANTHER" id="PTHR43643:SF6">
    <property type="entry name" value="HISTIDINOL-PHOSPHATE AMINOTRANSFERASE"/>
    <property type="match status" value="1"/>
</dbReference>
<dbReference type="Proteomes" id="UP000777661">
    <property type="component" value="Unassembled WGS sequence"/>
</dbReference>
<dbReference type="NCBIfam" id="NF006014">
    <property type="entry name" value="PRK08153.1"/>
    <property type="match status" value="1"/>
</dbReference>
<evidence type="ECO:0000256" key="5">
    <source>
        <dbReference type="ARBA" id="ARBA00022576"/>
    </source>
</evidence>
<dbReference type="SUPFAM" id="SSF53383">
    <property type="entry name" value="PLP-dependent transferases"/>
    <property type="match status" value="1"/>
</dbReference>
<dbReference type="PANTHER" id="PTHR43643">
    <property type="entry name" value="HISTIDINOL-PHOSPHATE AMINOTRANSFERASE 2"/>
    <property type="match status" value="1"/>
</dbReference>
<comment type="cofactor">
    <cofactor evidence="1 11">
        <name>pyridoxal 5'-phosphate</name>
        <dbReference type="ChEBI" id="CHEBI:597326"/>
    </cofactor>
</comment>
<dbReference type="Gene3D" id="3.40.640.10">
    <property type="entry name" value="Type I PLP-dependent aspartate aminotransferase-like (Major domain)"/>
    <property type="match status" value="1"/>
</dbReference>
<keyword evidence="7" id="KW-0808">Transferase</keyword>
<protein>
    <recommendedName>
        <fullName evidence="4">histidinol-phosphate transaminase</fullName>
        <ecNumber evidence="4">2.6.1.9</ecNumber>
    </recommendedName>
</protein>
<keyword evidence="8 11" id="KW-0663">Pyridoxal phosphate</keyword>
<dbReference type="GO" id="GO:0008483">
    <property type="term" value="F:transaminase activity"/>
    <property type="evidence" value="ECO:0007669"/>
    <property type="project" value="UniProtKB-KW"/>
</dbReference>
<reference evidence="14 15" key="1">
    <citation type="submission" date="2021-06" db="EMBL/GenBank/DDBJ databases">
        <title>Nitratireductor porphyridii sp. nov., isolated from a small marine red alga, Porphyridium purpureum in South Korea.</title>
        <authorList>
            <person name="Kim K.H."/>
            <person name="Kristyanto S."/>
            <person name="Jeon C.O."/>
        </authorList>
    </citation>
    <scope>NUCLEOTIDE SEQUENCE [LARGE SCALE GENOMIC DNA]</scope>
    <source>
        <strain evidence="14 15">R6</strain>
    </source>
</reference>
<dbReference type="InterPro" id="IPR050106">
    <property type="entry name" value="HistidinolP_aminotransfase"/>
</dbReference>
<feature type="region of interest" description="Disordered" evidence="12">
    <location>
        <begin position="1"/>
        <end position="22"/>
    </location>
</feature>
<keyword evidence="15" id="KW-1185">Reference proteome</keyword>
<evidence type="ECO:0000313" key="15">
    <source>
        <dbReference type="Proteomes" id="UP000777661"/>
    </source>
</evidence>
<dbReference type="InterPro" id="IPR004839">
    <property type="entry name" value="Aminotransferase_I/II_large"/>
</dbReference>
<organism evidence="14 15">
    <name type="scientific">Nitratireductor rhodophyticola</name>
    <dbReference type="NCBI Taxonomy" id="2854036"/>
    <lineage>
        <taxon>Bacteria</taxon>
        <taxon>Pseudomonadati</taxon>
        <taxon>Pseudomonadota</taxon>
        <taxon>Alphaproteobacteria</taxon>
        <taxon>Hyphomicrobiales</taxon>
        <taxon>Phyllobacteriaceae</taxon>
        <taxon>Nitratireductor</taxon>
    </lineage>
</organism>
<evidence type="ECO:0000256" key="12">
    <source>
        <dbReference type="SAM" id="MobiDB-lite"/>
    </source>
</evidence>
<dbReference type="Gene3D" id="3.90.1150.10">
    <property type="entry name" value="Aspartate Aminotransferase, domain 1"/>
    <property type="match status" value="1"/>
</dbReference>
<gene>
    <name evidence="14" type="ORF">KVG22_15490</name>
</gene>
<dbReference type="PROSITE" id="PS00599">
    <property type="entry name" value="AA_TRANSFER_CLASS_2"/>
    <property type="match status" value="1"/>
</dbReference>
<evidence type="ECO:0000256" key="8">
    <source>
        <dbReference type="ARBA" id="ARBA00022898"/>
    </source>
</evidence>
<evidence type="ECO:0000256" key="11">
    <source>
        <dbReference type="RuleBase" id="RU003693"/>
    </source>
</evidence>
<evidence type="ECO:0000256" key="10">
    <source>
        <dbReference type="ARBA" id="ARBA00047481"/>
    </source>
</evidence>
<evidence type="ECO:0000256" key="9">
    <source>
        <dbReference type="ARBA" id="ARBA00023102"/>
    </source>
</evidence>
<name>A0ABS7RC57_9HYPH</name>
<dbReference type="InterPro" id="IPR001917">
    <property type="entry name" value="Aminotrans_II_pyridoxalP_BS"/>
</dbReference>
<keyword evidence="9" id="KW-0368">Histidine biosynthesis</keyword>
<feature type="domain" description="Aminotransferase class I/classII large" evidence="13">
    <location>
        <begin position="38"/>
        <end position="354"/>
    </location>
</feature>
<dbReference type="InterPro" id="IPR015422">
    <property type="entry name" value="PyrdxlP-dep_Trfase_small"/>
</dbReference>
<dbReference type="EC" id="2.6.1.9" evidence="4"/>
<accession>A0ABS7RC57</accession>
<keyword evidence="6" id="KW-0028">Amino-acid biosynthesis</keyword>
<evidence type="ECO:0000256" key="6">
    <source>
        <dbReference type="ARBA" id="ARBA00022605"/>
    </source>
</evidence>
<keyword evidence="5 14" id="KW-0032">Aminotransferase</keyword>
<dbReference type="EMBL" id="JAHSQO010000005">
    <property type="protein sequence ID" value="MBY8918007.1"/>
    <property type="molecule type" value="Genomic_DNA"/>
</dbReference>
<comment type="catalytic activity">
    <reaction evidence="10">
        <text>L-histidinol phosphate + 2-oxoglutarate = 3-(imidazol-4-yl)-2-oxopropyl phosphate + L-glutamate</text>
        <dbReference type="Rhea" id="RHEA:23744"/>
        <dbReference type="ChEBI" id="CHEBI:16810"/>
        <dbReference type="ChEBI" id="CHEBI:29985"/>
        <dbReference type="ChEBI" id="CHEBI:57766"/>
        <dbReference type="ChEBI" id="CHEBI:57980"/>
        <dbReference type="EC" id="2.6.1.9"/>
    </reaction>
</comment>
<comment type="pathway">
    <text evidence="2">Amino-acid biosynthesis; L-histidine biosynthesis; L-histidine from 5-phospho-alpha-D-ribose 1-diphosphate: step 7/9.</text>
</comment>